<name>A0A9W9PGX5_PENCI</name>
<dbReference type="OrthoDB" id="4342229at2759"/>
<dbReference type="EMBL" id="JAPQKT010000001">
    <property type="protein sequence ID" value="KAJ5243134.1"/>
    <property type="molecule type" value="Genomic_DNA"/>
</dbReference>
<dbReference type="RefSeq" id="XP_056506138.1">
    <property type="nucleotide sequence ID" value="XM_056640381.1"/>
</dbReference>
<dbReference type="Proteomes" id="UP001147733">
    <property type="component" value="Unassembled WGS sequence"/>
</dbReference>
<evidence type="ECO:0000256" key="1">
    <source>
        <dbReference type="SAM" id="SignalP"/>
    </source>
</evidence>
<evidence type="ECO:0000313" key="3">
    <source>
        <dbReference type="Proteomes" id="UP001147733"/>
    </source>
</evidence>
<protein>
    <submittedName>
        <fullName evidence="2">Uncharacterized protein</fullName>
    </submittedName>
</protein>
<proteinExistence type="predicted"/>
<reference evidence="2" key="1">
    <citation type="submission" date="2022-11" db="EMBL/GenBank/DDBJ databases">
        <authorList>
            <person name="Petersen C."/>
        </authorList>
    </citation>
    <scope>NUCLEOTIDE SEQUENCE</scope>
    <source>
        <strain evidence="2">IBT 23319</strain>
    </source>
</reference>
<gene>
    <name evidence="2" type="ORF">N7469_001461</name>
</gene>
<organism evidence="2 3">
    <name type="scientific">Penicillium citrinum</name>
    <dbReference type="NCBI Taxonomy" id="5077"/>
    <lineage>
        <taxon>Eukaryota</taxon>
        <taxon>Fungi</taxon>
        <taxon>Dikarya</taxon>
        <taxon>Ascomycota</taxon>
        <taxon>Pezizomycotina</taxon>
        <taxon>Eurotiomycetes</taxon>
        <taxon>Eurotiomycetidae</taxon>
        <taxon>Eurotiales</taxon>
        <taxon>Aspergillaceae</taxon>
        <taxon>Penicillium</taxon>
    </lineage>
</organism>
<accession>A0A9W9PGX5</accession>
<evidence type="ECO:0000313" key="2">
    <source>
        <dbReference type="EMBL" id="KAJ5243134.1"/>
    </source>
</evidence>
<comment type="caution">
    <text evidence="2">The sequence shown here is derived from an EMBL/GenBank/DDBJ whole genome shotgun (WGS) entry which is preliminary data.</text>
</comment>
<sequence>MPSLFPRISYKSMILMGLCTVASVYAHPIRDTPSNTEKGTLAARDPRLIPDTEHYLADVLDSLGVGVPEPDAASQATYTPTPTIKAEQEHPVNIEATPTSTGGSVKFTTVIHNGNDRPIENIQIGNGWDGKKELRASDLPVIFDAVYKEMESRFRNVLDSSDEIGLGL</sequence>
<reference evidence="2" key="2">
    <citation type="journal article" date="2023" name="IMA Fungus">
        <title>Comparative genomic study of the Penicillium genus elucidates a diverse pangenome and 15 lateral gene transfer events.</title>
        <authorList>
            <person name="Petersen C."/>
            <person name="Sorensen T."/>
            <person name="Nielsen M.R."/>
            <person name="Sondergaard T.E."/>
            <person name="Sorensen J.L."/>
            <person name="Fitzpatrick D.A."/>
            <person name="Frisvad J.C."/>
            <person name="Nielsen K.L."/>
        </authorList>
    </citation>
    <scope>NUCLEOTIDE SEQUENCE</scope>
    <source>
        <strain evidence="2">IBT 23319</strain>
    </source>
</reference>
<feature type="chain" id="PRO_5040755539" evidence="1">
    <location>
        <begin position="27"/>
        <end position="168"/>
    </location>
</feature>
<keyword evidence="1" id="KW-0732">Signal</keyword>
<keyword evidence="3" id="KW-1185">Reference proteome</keyword>
<feature type="signal peptide" evidence="1">
    <location>
        <begin position="1"/>
        <end position="26"/>
    </location>
</feature>
<dbReference type="GeneID" id="81379548"/>
<dbReference type="AlphaFoldDB" id="A0A9W9PGX5"/>